<dbReference type="GO" id="GO:0000049">
    <property type="term" value="F:tRNA binding"/>
    <property type="evidence" value="ECO:0007669"/>
    <property type="project" value="UniProtKB-KW"/>
</dbReference>
<keyword evidence="9 15" id="KW-0067">ATP-binding</keyword>
<dbReference type="PANTHER" id="PTHR10947:SF0">
    <property type="entry name" value="PHENYLALANINE--TRNA LIGASE BETA SUBUNIT"/>
    <property type="match status" value="1"/>
</dbReference>
<feature type="binding site" evidence="15">
    <location>
        <position position="334"/>
    </location>
    <ligand>
        <name>Mg(2+)</name>
        <dbReference type="ChEBI" id="CHEBI:18420"/>
        <note>shared with alpha subunit</note>
    </ligand>
</feature>
<dbReference type="InterPro" id="IPR045060">
    <property type="entry name" value="Phe-tRNA-ligase_IIc_bsu"/>
</dbReference>
<evidence type="ECO:0000256" key="14">
    <source>
        <dbReference type="ARBA" id="ARBA00049255"/>
    </source>
</evidence>
<evidence type="ECO:0000256" key="2">
    <source>
        <dbReference type="ARBA" id="ARBA00008653"/>
    </source>
</evidence>
<evidence type="ECO:0000256" key="1">
    <source>
        <dbReference type="ARBA" id="ARBA00004496"/>
    </source>
</evidence>
<feature type="domain" description="FDX-ACB" evidence="16">
    <location>
        <begin position="579"/>
        <end position="672"/>
    </location>
</feature>
<dbReference type="InterPro" id="IPR004532">
    <property type="entry name" value="Phe-tRNA-ligase_IIc_bsu_bact"/>
</dbReference>
<evidence type="ECO:0000256" key="3">
    <source>
        <dbReference type="ARBA" id="ARBA00011209"/>
    </source>
</evidence>
<feature type="binding site" evidence="15">
    <location>
        <position position="343"/>
    </location>
    <ligand>
        <name>Mg(2+)</name>
        <dbReference type="ChEBI" id="CHEBI:18420"/>
        <note>shared with alpha subunit</note>
    </ligand>
</feature>
<evidence type="ECO:0000256" key="5">
    <source>
        <dbReference type="ARBA" id="ARBA00022555"/>
    </source>
</evidence>
<keyword evidence="5" id="KW-0820">tRNA-binding</keyword>
<dbReference type="SUPFAM" id="SSF54991">
    <property type="entry name" value="Anticodon-binding domain of PheRS"/>
    <property type="match status" value="1"/>
</dbReference>
<dbReference type="SMART" id="SM00896">
    <property type="entry name" value="FDX-ACB"/>
    <property type="match status" value="1"/>
</dbReference>
<dbReference type="SUPFAM" id="SSF46955">
    <property type="entry name" value="Putative DNA-binding domain"/>
    <property type="match status" value="2"/>
</dbReference>
<keyword evidence="10 15" id="KW-0460">Magnesium</keyword>
<sequence>MRVSLEWLNEYIETDGLDLPVILEECGFPVEEIIKVGDDIVYDIEVTANRPDMLSMLGVAREIRAKTGRKLRLPETYEFKDENRWRDFSVKVENFDDTPRYIACKLAHVPVKESPDWLKRRIKSYGLNPKNVLVDLTNYIAVELGQPLHAFSESLVEGKTINVRRAVKGEEIVTLLGEKKELDNSILVIADAEKPIALAGIIGGEESGVKRNSESFIIESAYFNPILVRKGSKKLNIKTDASYRFERGGYFTSPDFALKRFLYLLKEIVPEVEIYLPIDVYDKIPEPVKIELDRDFIRERLGYNISDEEIDTILKRFDFEVKKDSVVIPDYRRDLFEPIDLVEEVGRIFGYSNIPDRVRVPEGVYARNNNLFNMVRTIRDTLVGLGYYENVTLGLVSKRELGKIYGNVDNFVRIANPINVNIEYMTPTPSINLLKVVKNNILKSIRNIKIFEFGRGFAKGKDAFIEKNILSVMLFGMPDEKEWYNSPKSFDLFDIKGVAEYIFDLMHVAEVKTDRGEYPLYMKDESVSYKIGDVEIAQCGRIRKDIENFYEIENGIYSLDIDLDKLLDYTKERSYERPSAYPSVYRDLALVMDRSVLFGDLLNVIYSVNSLPSLKVKLFDIYIGKQIPEGKKSMAVNLEFNGLTRTLKDDEVEVVVGKIVESLKEKFGAYLREK</sequence>
<comment type="similarity">
    <text evidence="2 15">Belongs to the phenylalanyl-tRNA synthetase beta subunit family. Type 1 subfamily.</text>
</comment>
<evidence type="ECO:0000259" key="17">
    <source>
        <dbReference type="PROSITE" id="PS51483"/>
    </source>
</evidence>
<comment type="cofactor">
    <cofactor evidence="15">
        <name>Mg(2+)</name>
        <dbReference type="ChEBI" id="CHEBI:18420"/>
    </cofactor>
    <text evidence="15">Binds 2 magnesium ions per tetramer.</text>
</comment>
<evidence type="ECO:0000256" key="11">
    <source>
        <dbReference type="ARBA" id="ARBA00022884"/>
    </source>
</evidence>
<dbReference type="Gene3D" id="3.30.930.10">
    <property type="entry name" value="Bira Bifunctional Protein, Domain 2"/>
    <property type="match status" value="1"/>
</dbReference>
<comment type="caution">
    <text evidence="18">The sequence shown here is derived from an EMBL/GenBank/DDBJ whole genome shotgun (WGS) entry which is preliminary data.</text>
</comment>
<dbReference type="InterPro" id="IPR041616">
    <property type="entry name" value="PheRS_beta_core"/>
</dbReference>
<comment type="catalytic activity">
    <reaction evidence="14 15">
        <text>tRNA(Phe) + L-phenylalanine + ATP = L-phenylalanyl-tRNA(Phe) + AMP + diphosphate + H(+)</text>
        <dbReference type="Rhea" id="RHEA:19413"/>
        <dbReference type="Rhea" id="RHEA-COMP:9668"/>
        <dbReference type="Rhea" id="RHEA-COMP:9699"/>
        <dbReference type="ChEBI" id="CHEBI:15378"/>
        <dbReference type="ChEBI" id="CHEBI:30616"/>
        <dbReference type="ChEBI" id="CHEBI:33019"/>
        <dbReference type="ChEBI" id="CHEBI:58095"/>
        <dbReference type="ChEBI" id="CHEBI:78442"/>
        <dbReference type="ChEBI" id="CHEBI:78531"/>
        <dbReference type="ChEBI" id="CHEBI:456215"/>
        <dbReference type="EC" id="6.1.1.20"/>
    </reaction>
</comment>
<evidence type="ECO:0000256" key="8">
    <source>
        <dbReference type="ARBA" id="ARBA00022741"/>
    </source>
</evidence>
<dbReference type="PANTHER" id="PTHR10947">
    <property type="entry name" value="PHENYLALANYL-TRNA SYNTHETASE BETA CHAIN AND LEUCINE-RICH REPEAT-CONTAINING PROTEIN 47"/>
    <property type="match status" value="1"/>
</dbReference>
<evidence type="ECO:0000256" key="13">
    <source>
        <dbReference type="ARBA" id="ARBA00023146"/>
    </source>
</evidence>
<dbReference type="InterPro" id="IPR009061">
    <property type="entry name" value="DNA-bd_dom_put_sf"/>
</dbReference>
<dbReference type="GO" id="GO:0000287">
    <property type="term" value="F:magnesium ion binding"/>
    <property type="evidence" value="ECO:0007669"/>
    <property type="project" value="UniProtKB-UniRule"/>
</dbReference>
<evidence type="ECO:0000256" key="7">
    <source>
        <dbReference type="ARBA" id="ARBA00022723"/>
    </source>
</evidence>
<feature type="domain" description="B5" evidence="17">
    <location>
        <begin position="285"/>
        <end position="356"/>
    </location>
</feature>
<dbReference type="GO" id="GO:0004826">
    <property type="term" value="F:phenylalanine-tRNA ligase activity"/>
    <property type="evidence" value="ECO:0007669"/>
    <property type="project" value="UniProtKB-UniRule"/>
</dbReference>
<comment type="subunit">
    <text evidence="3 15">Tetramer of two alpha and two beta subunits.</text>
</comment>
<dbReference type="InterPro" id="IPR005146">
    <property type="entry name" value="B3/B4_tRNA-bd"/>
</dbReference>
<dbReference type="Pfam" id="PF17759">
    <property type="entry name" value="tRNA_synthFbeta"/>
    <property type="match status" value="1"/>
</dbReference>
<dbReference type="Gene3D" id="3.30.70.380">
    <property type="entry name" value="Ferrodoxin-fold anticodon-binding domain"/>
    <property type="match status" value="1"/>
</dbReference>
<dbReference type="InterPro" id="IPR020825">
    <property type="entry name" value="Phe-tRNA_synthase-like_B3/B4"/>
</dbReference>
<evidence type="ECO:0000313" key="18">
    <source>
        <dbReference type="EMBL" id="RKX67967.1"/>
    </source>
</evidence>
<comment type="subcellular location">
    <subcellularLocation>
        <location evidence="1 15">Cytoplasm</location>
    </subcellularLocation>
</comment>
<keyword evidence="13 15" id="KW-0030">Aminoacyl-tRNA synthetase</keyword>
<dbReference type="Proteomes" id="UP000282321">
    <property type="component" value="Unassembled WGS sequence"/>
</dbReference>
<dbReference type="InterPro" id="IPR005121">
    <property type="entry name" value="Fdx_antiC-bd"/>
</dbReference>
<evidence type="ECO:0000256" key="12">
    <source>
        <dbReference type="ARBA" id="ARBA00022917"/>
    </source>
</evidence>
<evidence type="ECO:0000256" key="15">
    <source>
        <dbReference type="HAMAP-Rule" id="MF_00283"/>
    </source>
</evidence>
<dbReference type="SMART" id="SM00874">
    <property type="entry name" value="B5"/>
    <property type="match status" value="1"/>
</dbReference>
<dbReference type="SMART" id="SM00873">
    <property type="entry name" value="B3_4"/>
    <property type="match status" value="1"/>
</dbReference>
<dbReference type="Gene3D" id="3.30.56.10">
    <property type="match status" value="2"/>
</dbReference>
<dbReference type="InterPro" id="IPR036690">
    <property type="entry name" value="Fdx_antiC-bd_sf"/>
</dbReference>
<dbReference type="AlphaFoldDB" id="A0A660SBA4"/>
<proteinExistence type="inferred from homology"/>
<keyword evidence="8 15" id="KW-0547">Nucleotide-binding</keyword>
<name>A0A660SBA4_UNCT6</name>
<evidence type="ECO:0000256" key="4">
    <source>
        <dbReference type="ARBA" id="ARBA00022490"/>
    </source>
</evidence>
<keyword evidence="7 15" id="KW-0479">Metal-binding</keyword>
<gene>
    <name evidence="15 18" type="primary">pheT</name>
    <name evidence="18" type="ORF">DRP44_00730</name>
</gene>
<dbReference type="EC" id="6.1.1.20" evidence="15"/>
<dbReference type="GO" id="GO:0009328">
    <property type="term" value="C:phenylalanine-tRNA ligase complex"/>
    <property type="evidence" value="ECO:0007669"/>
    <property type="project" value="TreeGrafter"/>
</dbReference>
<dbReference type="Gene3D" id="3.50.40.10">
    <property type="entry name" value="Phenylalanyl-trna Synthetase, Chain B, domain 3"/>
    <property type="match status" value="1"/>
</dbReference>
<dbReference type="GO" id="GO:0005524">
    <property type="term" value="F:ATP binding"/>
    <property type="evidence" value="ECO:0007669"/>
    <property type="project" value="UniProtKB-UniRule"/>
</dbReference>
<dbReference type="PROSITE" id="PS51447">
    <property type="entry name" value="FDX_ACB"/>
    <property type="match status" value="1"/>
</dbReference>
<feature type="binding site" evidence="15">
    <location>
        <position position="344"/>
    </location>
    <ligand>
        <name>Mg(2+)</name>
        <dbReference type="ChEBI" id="CHEBI:18420"/>
        <note>shared with alpha subunit</note>
    </ligand>
</feature>
<organism evidence="18 19">
    <name type="scientific">candidate division TA06 bacterium</name>
    <dbReference type="NCBI Taxonomy" id="2250710"/>
    <lineage>
        <taxon>Bacteria</taxon>
        <taxon>Bacteria division TA06</taxon>
    </lineage>
</organism>
<dbReference type="GO" id="GO:0006432">
    <property type="term" value="P:phenylalanyl-tRNA aminoacylation"/>
    <property type="evidence" value="ECO:0007669"/>
    <property type="project" value="UniProtKB-UniRule"/>
</dbReference>
<dbReference type="HAMAP" id="MF_00283">
    <property type="entry name" value="Phe_tRNA_synth_beta1"/>
    <property type="match status" value="1"/>
</dbReference>
<dbReference type="Pfam" id="PF03484">
    <property type="entry name" value="B5"/>
    <property type="match status" value="1"/>
</dbReference>
<evidence type="ECO:0000259" key="16">
    <source>
        <dbReference type="PROSITE" id="PS51447"/>
    </source>
</evidence>
<feature type="binding site" evidence="15">
    <location>
        <position position="340"/>
    </location>
    <ligand>
        <name>Mg(2+)</name>
        <dbReference type="ChEBI" id="CHEBI:18420"/>
        <note>shared with alpha subunit</note>
    </ligand>
</feature>
<dbReference type="InterPro" id="IPR045864">
    <property type="entry name" value="aa-tRNA-synth_II/BPL/LPL"/>
</dbReference>
<evidence type="ECO:0000256" key="9">
    <source>
        <dbReference type="ARBA" id="ARBA00022840"/>
    </source>
</evidence>
<dbReference type="InterPro" id="IPR005147">
    <property type="entry name" value="tRNA_synthase_B5-dom"/>
</dbReference>
<keyword evidence="6 15" id="KW-0436">Ligase</keyword>
<dbReference type="EMBL" id="QNBC01000005">
    <property type="protein sequence ID" value="RKX67967.1"/>
    <property type="molecule type" value="Genomic_DNA"/>
</dbReference>
<dbReference type="PROSITE" id="PS51483">
    <property type="entry name" value="B5"/>
    <property type="match status" value="1"/>
</dbReference>
<protein>
    <recommendedName>
        <fullName evidence="15">Phenylalanine--tRNA ligase beta subunit</fullName>
        <ecNumber evidence="15">6.1.1.20</ecNumber>
    </recommendedName>
    <alternativeName>
        <fullName evidence="15">Phenylalanyl-tRNA synthetase beta subunit</fullName>
        <shortName evidence="15">PheRS</shortName>
    </alternativeName>
</protein>
<evidence type="ECO:0000256" key="6">
    <source>
        <dbReference type="ARBA" id="ARBA00022598"/>
    </source>
</evidence>
<evidence type="ECO:0000256" key="10">
    <source>
        <dbReference type="ARBA" id="ARBA00022842"/>
    </source>
</evidence>
<accession>A0A660SBA4</accession>
<dbReference type="Pfam" id="PF03147">
    <property type="entry name" value="FDX-ACB"/>
    <property type="match status" value="1"/>
</dbReference>
<dbReference type="SUPFAM" id="SSF56037">
    <property type="entry name" value="PheT/TilS domain"/>
    <property type="match status" value="1"/>
</dbReference>
<dbReference type="NCBIfam" id="TIGR00472">
    <property type="entry name" value="pheT_bact"/>
    <property type="match status" value="1"/>
</dbReference>
<evidence type="ECO:0000313" key="19">
    <source>
        <dbReference type="Proteomes" id="UP000282321"/>
    </source>
</evidence>
<keyword evidence="4 15" id="KW-0963">Cytoplasm</keyword>
<dbReference type="SUPFAM" id="SSF55681">
    <property type="entry name" value="Class II aaRS and biotin synthetases"/>
    <property type="match status" value="1"/>
</dbReference>
<dbReference type="Pfam" id="PF03483">
    <property type="entry name" value="B3_4"/>
    <property type="match status" value="1"/>
</dbReference>
<reference evidence="18 19" key="1">
    <citation type="submission" date="2018-06" db="EMBL/GenBank/DDBJ databases">
        <title>Extensive metabolic versatility and redundancy in microbially diverse, dynamic hydrothermal sediments.</title>
        <authorList>
            <person name="Dombrowski N."/>
            <person name="Teske A."/>
            <person name="Baker B.J."/>
        </authorList>
    </citation>
    <scope>NUCLEOTIDE SEQUENCE [LARGE SCALE GENOMIC DNA]</scope>
    <source>
        <strain evidence="18">B35_G9</strain>
    </source>
</reference>
<keyword evidence="11" id="KW-0694">RNA-binding</keyword>
<keyword evidence="12 15" id="KW-0648">Protein biosynthesis</keyword>
<dbReference type="FunFam" id="3.30.70.380:FF:000001">
    <property type="entry name" value="Phenylalanine--tRNA ligase beta subunit"/>
    <property type="match status" value="1"/>
</dbReference>